<dbReference type="RefSeq" id="WP_024894305.1">
    <property type="nucleotide sequence ID" value="NZ_LWRZ01000027.1"/>
</dbReference>
<dbReference type="EMBL" id="LWSA01000105">
    <property type="protein sequence ID" value="OCX73440.1"/>
    <property type="molecule type" value="Genomic_DNA"/>
</dbReference>
<evidence type="ECO:0000256" key="2">
    <source>
        <dbReference type="SAM" id="Phobius"/>
    </source>
</evidence>
<evidence type="ECO:0000256" key="1">
    <source>
        <dbReference type="SAM" id="MobiDB-lite"/>
    </source>
</evidence>
<proteinExistence type="predicted"/>
<evidence type="ECO:0000259" key="3">
    <source>
        <dbReference type="PROSITE" id="PS50076"/>
    </source>
</evidence>
<dbReference type="InterPro" id="IPR001623">
    <property type="entry name" value="DnaJ_domain"/>
</dbReference>
<dbReference type="Gene3D" id="1.10.287.110">
    <property type="entry name" value="DnaJ domain"/>
    <property type="match status" value="1"/>
</dbReference>
<dbReference type="SMART" id="SM00271">
    <property type="entry name" value="DnaJ"/>
    <property type="match status" value="1"/>
</dbReference>
<dbReference type="AlphaFoldDB" id="A0A1C2ISL2"/>
<name>A0A1C2ISL2_ACITH</name>
<evidence type="ECO:0000313" key="5">
    <source>
        <dbReference type="Proteomes" id="UP000094893"/>
    </source>
</evidence>
<feature type="transmembrane region" description="Helical" evidence="2">
    <location>
        <begin position="179"/>
        <end position="206"/>
    </location>
</feature>
<reference evidence="4 5" key="1">
    <citation type="journal article" date="2016" name="Int. J. Mol. Sci.">
        <title>Comparative genomics of the extreme acidophile Acidithiobacillus thiooxidans reveals intraspecific divergence and niche adaptation.</title>
        <authorList>
            <person name="Zhang X."/>
            <person name="Feng X."/>
            <person name="Tao J."/>
            <person name="Ma L."/>
            <person name="Xiao Y."/>
            <person name="Liang Y."/>
            <person name="Liu X."/>
            <person name="Yin H."/>
        </authorList>
    </citation>
    <scope>NUCLEOTIDE SEQUENCE [LARGE SCALE GENOMIC DNA]</scope>
    <source>
        <strain evidence="4 5">A02</strain>
    </source>
</reference>
<dbReference type="Pfam" id="PF00226">
    <property type="entry name" value="DnaJ"/>
    <property type="match status" value="1"/>
</dbReference>
<gene>
    <name evidence="4" type="ORF">A6P07_08535</name>
</gene>
<keyword evidence="2" id="KW-0472">Membrane</keyword>
<dbReference type="CDD" id="cd06257">
    <property type="entry name" value="DnaJ"/>
    <property type="match status" value="1"/>
</dbReference>
<feature type="transmembrane region" description="Helical" evidence="2">
    <location>
        <begin position="141"/>
        <end position="167"/>
    </location>
</feature>
<dbReference type="SUPFAM" id="SSF46565">
    <property type="entry name" value="Chaperone J-domain"/>
    <property type="match status" value="1"/>
</dbReference>
<sequence length="249" mass="28098">MMNVIEAATILNVRPDADHLVVKAAYHALAKRHHPDQGGDTATMQRVNAAYDYMSTRTKTARQAEWERLQPKPAHQPERQSWRVGQFDEYAASKMAEKANKAAASSPNPERYTTRPWKPAPQSLRKRFHSWKASSPWHIRWLLNLCLFLLIMASRLAVVAGMFYGYAESVRWGIKALAHGAWVLLIIFPGIVVVLAGLMVTGILALNFLHGGWKGLADFFMDRGHEGLTPDPSAWTRKTTRTGGRTRWI</sequence>
<organism evidence="4 5">
    <name type="scientific">Acidithiobacillus thiooxidans</name>
    <name type="common">Thiobacillus thiooxidans</name>
    <dbReference type="NCBI Taxonomy" id="930"/>
    <lineage>
        <taxon>Bacteria</taxon>
        <taxon>Pseudomonadati</taxon>
        <taxon>Pseudomonadota</taxon>
        <taxon>Acidithiobacillia</taxon>
        <taxon>Acidithiobacillales</taxon>
        <taxon>Acidithiobacillaceae</taxon>
        <taxon>Acidithiobacillus</taxon>
    </lineage>
</organism>
<comment type="caution">
    <text evidence="4">The sequence shown here is derived from an EMBL/GenBank/DDBJ whole genome shotgun (WGS) entry which is preliminary data.</text>
</comment>
<accession>A0A1C2ISL2</accession>
<protein>
    <recommendedName>
        <fullName evidence="3">J domain-containing protein</fullName>
    </recommendedName>
</protein>
<keyword evidence="2" id="KW-1133">Transmembrane helix</keyword>
<evidence type="ECO:0000313" key="4">
    <source>
        <dbReference type="EMBL" id="OCX73440.1"/>
    </source>
</evidence>
<dbReference type="InterPro" id="IPR036869">
    <property type="entry name" value="J_dom_sf"/>
</dbReference>
<dbReference type="Proteomes" id="UP000094893">
    <property type="component" value="Unassembled WGS sequence"/>
</dbReference>
<dbReference type="PROSITE" id="PS50076">
    <property type="entry name" value="DNAJ_2"/>
    <property type="match status" value="1"/>
</dbReference>
<keyword evidence="2" id="KW-0812">Transmembrane</keyword>
<feature type="domain" description="J" evidence="3">
    <location>
        <begin position="6"/>
        <end position="70"/>
    </location>
</feature>
<feature type="region of interest" description="Disordered" evidence="1">
    <location>
        <begin position="98"/>
        <end position="117"/>
    </location>
</feature>